<keyword evidence="2" id="KW-1185">Reference proteome</keyword>
<proteinExistence type="predicted"/>
<accession>A0AAD9NKH8</accession>
<comment type="caution">
    <text evidence="1">The sequence shown here is derived from an EMBL/GenBank/DDBJ whole genome shotgun (WGS) entry which is preliminary data.</text>
</comment>
<dbReference type="Proteomes" id="UP001209878">
    <property type="component" value="Unassembled WGS sequence"/>
</dbReference>
<gene>
    <name evidence="1" type="ORF">NP493_1149g00003</name>
</gene>
<sequence>MPIGKTRSTSTKATDDMADLKEPIEFISAKLDELLPIRKEISCVLKAKVATLEAEADKREQYSRRPNLRFHGIEEKEGEDTNAIVIAVVEKKLGMSQIGADQLERSHRIGPKQDEKGAPRKREVIVRFRSEAKPSATKCFVHAST</sequence>
<evidence type="ECO:0000313" key="2">
    <source>
        <dbReference type="Proteomes" id="UP001209878"/>
    </source>
</evidence>
<reference evidence="1" key="1">
    <citation type="journal article" date="2023" name="Mol. Biol. Evol.">
        <title>Third-Generation Sequencing Reveals the Adaptive Role of the Epigenome in Three Deep-Sea Polychaetes.</title>
        <authorList>
            <person name="Perez M."/>
            <person name="Aroh O."/>
            <person name="Sun Y."/>
            <person name="Lan Y."/>
            <person name="Juniper S.K."/>
            <person name="Young C.R."/>
            <person name="Angers B."/>
            <person name="Qian P.Y."/>
        </authorList>
    </citation>
    <scope>NUCLEOTIDE SEQUENCE</scope>
    <source>
        <strain evidence="1">R07B-5</strain>
    </source>
</reference>
<evidence type="ECO:0000313" key="1">
    <source>
        <dbReference type="EMBL" id="KAK2170499.1"/>
    </source>
</evidence>
<name>A0AAD9NKH8_RIDPI</name>
<protein>
    <submittedName>
        <fullName evidence="1">Uncharacterized protein</fullName>
    </submittedName>
</protein>
<dbReference type="AlphaFoldDB" id="A0AAD9NKH8"/>
<dbReference type="EMBL" id="JAODUO010001148">
    <property type="protein sequence ID" value="KAK2170499.1"/>
    <property type="molecule type" value="Genomic_DNA"/>
</dbReference>
<organism evidence="1 2">
    <name type="scientific">Ridgeia piscesae</name>
    <name type="common">Tubeworm</name>
    <dbReference type="NCBI Taxonomy" id="27915"/>
    <lineage>
        <taxon>Eukaryota</taxon>
        <taxon>Metazoa</taxon>
        <taxon>Spiralia</taxon>
        <taxon>Lophotrochozoa</taxon>
        <taxon>Annelida</taxon>
        <taxon>Polychaeta</taxon>
        <taxon>Sedentaria</taxon>
        <taxon>Canalipalpata</taxon>
        <taxon>Sabellida</taxon>
        <taxon>Siboglinidae</taxon>
        <taxon>Ridgeia</taxon>
    </lineage>
</organism>
<dbReference type="Gene3D" id="3.30.70.1820">
    <property type="entry name" value="L1 transposable element, RRM domain"/>
    <property type="match status" value="1"/>
</dbReference>